<dbReference type="PANTHER" id="PTHR34222:SF43">
    <property type="entry name" value="RETROTRANSPOSON GAG DOMAIN-CONTAINING PROTEIN"/>
    <property type="match status" value="1"/>
</dbReference>
<protein>
    <recommendedName>
        <fullName evidence="3">Retrotransposon gag domain-containing protein</fullName>
    </recommendedName>
</protein>
<dbReference type="EMBL" id="QGNW01000343">
    <property type="protein sequence ID" value="RVW75672.1"/>
    <property type="molecule type" value="Genomic_DNA"/>
</dbReference>
<evidence type="ECO:0008006" key="3">
    <source>
        <dbReference type="Google" id="ProtNLM"/>
    </source>
</evidence>
<reference evidence="1 2" key="1">
    <citation type="journal article" date="2018" name="PLoS Genet.">
        <title>Population sequencing reveals clonal diversity and ancestral inbreeding in the grapevine cultivar Chardonnay.</title>
        <authorList>
            <person name="Roach M.J."/>
            <person name="Johnson D.L."/>
            <person name="Bohlmann J."/>
            <person name="van Vuuren H.J."/>
            <person name="Jones S.J."/>
            <person name="Pretorius I.S."/>
            <person name="Schmidt S.A."/>
            <person name="Borneman A.R."/>
        </authorList>
    </citation>
    <scope>NUCLEOTIDE SEQUENCE [LARGE SCALE GENOMIC DNA]</scope>
    <source>
        <strain evidence="2">cv. Chardonnay</strain>
        <tissue evidence="1">Leaf</tissue>
    </source>
</reference>
<evidence type="ECO:0000313" key="2">
    <source>
        <dbReference type="Proteomes" id="UP000288805"/>
    </source>
</evidence>
<organism evidence="1 2">
    <name type="scientific">Vitis vinifera</name>
    <name type="common">Grape</name>
    <dbReference type="NCBI Taxonomy" id="29760"/>
    <lineage>
        <taxon>Eukaryota</taxon>
        <taxon>Viridiplantae</taxon>
        <taxon>Streptophyta</taxon>
        <taxon>Embryophyta</taxon>
        <taxon>Tracheophyta</taxon>
        <taxon>Spermatophyta</taxon>
        <taxon>Magnoliopsida</taxon>
        <taxon>eudicotyledons</taxon>
        <taxon>Gunneridae</taxon>
        <taxon>Pentapetalae</taxon>
        <taxon>rosids</taxon>
        <taxon>Vitales</taxon>
        <taxon>Vitaceae</taxon>
        <taxon>Viteae</taxon>
        <taxon>Vitis</taxon>
    </lineage>
</organism>
<gene>
    <name evidence="1" type="ORF">CK203_055238</name>
</gene>
<dbReference type="PANTHER" id="PTHR34222">
    <property type="entry name" value="GAG_PRE-INTEGRS DOMAIN-CONTAINING PROTEIN"/>
    <property type="match status" value="1"/>
</dbReference>
<dbReference type="AlphaFoldDB" id="A0A438GTY8"/>
<accession>A0A438GTY8</accession>
<name>A0A438GTY8_VITVI</name>
<dbReference type="Proteomes" id="UP000288805">
    <property type="component" value="Unassembled WGS sequence"/>
</dbReference>
<proteinExistence type="predicted"/>
<comment type="caution">
    <text evidence="1">The sequence shown here is derived from an EMBL/GenBank/DDBJ whole genome shotgun (WGS) entry which is preliminary data.</text>
</comment>
<sequence length="163" mass="18693">MGLNCYNIFDGTDTSQVNDLRRRVTRMKQAGGSIEKYYNDLQGLWREIDFRCPNLMKCARDIQKYNSSLQEDRVYVFLDGLDDRLDKIRSDVLQLQPFPTVEQAYAHVRREDIRQAVMTSSSDIAPGVVMASKGLKPSKPKSKPQYNGTKCTHCGNIKHTRET</sequence>
<evidence type="ECO:0000313" key="1">
    <source>
        <dbReference type="EMBL" id="RVW75672.1"/>
    </source>
</evidence>